<keyword evidence="4" id="KW-0336">GPI-anchor</keyword>
<organism evidence="10">
    <name type="scientific">Trypanosoma brucei</name>
    <dbReference type="NCBI Taxonomy" id="5691"/>
    <lineage>
        <taxon>Eukaryota</taxon>
        <taxon>Discoba</taxon>
        <taxon>Euglenozoa</taxon>
        <taxon>Kinetoplastea</taxon>
        <taxon>Metakinetoplastina</taxon>
        <taxon>Trypanosomatida</taxon>
        <taxon>Trypanosomatidae</taxon>
        <taxon>Trypanosoma</taxon>
    </lineage>
</organism>
<evidence type="ECO:0000313" key="10">
    <source>
        <dbReference type="EMBL" id="ARB50606.1"/>
    </source>
</evidence>
<protein>
    <submittedName>
        <fullName evidence="10">Variant surface glycoprotein</fullName>
    </submittedName>
</protein>
<evidence type="ECO:0000256" key="1">
    <source>
        <dbReference type="ARBA" id="ARBA00002523"/>
    </source>
</evidence>
<evidence type="ECO:0000256" key="3">
    <source>
        <dbReference type="ARBA" id="ARBA00022475"/>
    </source>
</evidence>
<evidence type="ECO:0000256" key="8">
    <source>
        <dbReference type="SAM" id="MobiDB-lite"/>
    </source>
</evidence>
<feature type="signal peptide" evidence="9">
    <location>
        <begin position="1"/>
        <end position="25"/>
    </location>
</feature>
<keyword evidence="3" id="KW-1003">Cell membrane</keyword>
<dbReference type="GO" id="GO:0098552">
    <property type="term" value="C:side of membrane"/>
    <property type="evidence" value="ECO:0007669"/>
    <property type="project" value="UniProtKB-KW"/>
</dbReference>
<keyword evidence="7" id="KW-0449">Lipoprotein</keyword>
<evidence type="ECO:0000256" key="6">
    <source>
        <dbReference type="ARBA" id="ARBA00023180"/>
    </source>
</evidence>
<dbReference type="VEuPathDB" id="TriTrypDB:Tb1125.4.5460"/>
<comment type="function">
    <text evidence="1">VSG forms a coat on the surface of the parasite. The trypanosome evades the immune response of the host by expressing a series of antigenically distinct VSGs from an estimated 1000 VSG genes.</text>
</comment>
<evidence type="ECO:0000256" key="2">
    <source>
        <dbReference type="ARBA" id="ARBA00004609"/>
    </source>
</evidence>
<sequence length="488" mass="52095">MDRPNKAISCTLVCLTLASVAKTDATNDKVAAQVTDVCKEKKYLTDIASKLAGDISKQENDLSSLADNLRSWQLAAVSSDSRKRCLYTALWLKASTLQRTATRSVAENRKKITEAHQLIAQQLGRLEAIQELAKTKIAERRGKHKSTALTTVTIALQREGGGPQLCNDLGPEQHIDPSHPVADYSNLETIKLTALNKLVNLMPDDSLTITGSGTCPNNNAEGEIGAAMLNCAYASGHALGGAATKKTIIDIGTATGVFRANEGMKTCATPASTHSGQTPFLTRLGSAICEALIAAANTVDTLENTDGTTLSSDNLIQNSIRNCDPAFSNIEKASDSTSNKELVSYLKTSYGESNAVFKKTFITDTGASKVSLRQADKTDSKPISQITAPEQQAAAMSHAEGVRNAKELEAARKDAPAADSKTTEEKCKGKPQGECKEENGCEFKEGECKTKEGMKVENDGKATNTTGSNSFVIHKAPLLLAVLVLFYF</sequence>
<dbReference type="GO" id="GO:0005886">
    <property type="term" value="C:plasma membrane"/>
    <property type="evidence" value="ECO:0007669"/>
    <property type="project" value="UniProtKB-SubCell"/>
</dbReference>
<dbReference type="SUPFAM" id="SSF58087">
    <property type="entry name" value="Variant surface glycoprotein (N-terminal domain)"/>
    <property type="match status" value="1"/>
</dbReference>
<keyword evidence="6" id="KW-0325">Glycoprotein</keyword>
<dbReference type="EMBL" id="KY404355">
    <property type="protein sequence ID" value="ARB50606.1"/>
    <property type="molecule type" value="Genomic_DNA"/>
</dbReference>
<dbReference type="AlphaFoldDB" id="A0A1V0FZ61"/>
<keyword evidence="5" id="KW-0472">Membrane</keyword>
<name>A0A1V0FZ61_9TRYP</name>
<proteinExistence type="predicted"/>
<evidence type="ECO:0000256" key="9">
    <source>
        <dbReference type="SAM" id="SignalP"/>
    </source>
</evidence>
<evidence type="ECO:0000256" key="5">
    <source>
        <dbReference type="ARBA" id="ARBA00023136"/>
    </source>
</evidence>
<evidence type="ECO:0000256" key="4">
    <source>
        <dbReference type="ARBA" id="ARBA00022622"/>
    </source>
</evidence>
<feature type="region of interest" description="Disordered" evidence="8">
    <location>
        <begin position="412"/>
        <end position="434"/>
    </location>
</feature>
<accession>A0A1V0FZ61</accession>
<dbReference type="VEuPathDB" id="TriTrypDB:Tb927.11.17120"/>
<dbReference type="VEuPathDB" id="TriTrypDB:Tb427_000449400"/>
<evidence type="ECO:0000256" key="7">
    <source>
        <dbReference type="ARBA" id="ARBA00023288"/>
    </source>
</evidence>
<dbReference type="SUPFAM" id="SSF118251">
    <property type="entry name" value="Variant surface glycoprotein MITAT 1.2, VSG 221, C-terminal domain"/>
    <property type="match status" value="1"/>
</dbReference>
<dbReference type="InterPro" id="IPR027446">
    <property type="entry name" value="VSG_C_dom_sf"/>
</dbReference>
<reference evidence="10" key="1">
    <citation type="submission" date="2016-12" db="EMBL/GenBank/DDBJ databases">
        <title>Extending the VSGnome of Trypanosoma brucei strain TREU927.</title>
        <authorList>
            <person name="Cross G.A."/>
        </authorList>
    </citation>
    <scope>NUCLEOTIDE SEQUENCE</scope>
    <source>
        <strain evidence="10">Tb927.99.262</strain>
    </source>
</reference>
<feature type="chain" id="PRO_5013047189" evidence="9">
    <location>
        <begin position="26"/>
        <end position="488"/>
    </location>
</feature>
<comment type="subcellular location">
    <subcellularLocation>
        <location evidence="2">Cell membrane</location>
        <topology evidence="2">Lipid-anchor</topology>
        <topology evidence="2">GPI-anchor</topology>
    </subcellularLocation>
</comment>
<keyword evidence="9" id="KW-0732">Signal</keyword>